<keyword evidence="6" id="KW-0046">Antibiotic resistance</keyword>
<keyword evidence="10" id="KW-1185">Reference proteome</keyword>
<dbReference type="PANTHER" id="PTHR24220:SF86">
    <property type="entry name" value="ABC TRANSPORTER ABCH.1"/>
    <property type="match status" value="1"/>
</dbReference>
<dbReference type="GO" id="GO:0098796">
    <property type="term" value="C:membrane protein complex"/>
    <property type="evidence" value="ECO:0007669"/>
    <property type="project" value="UniProtKB-ARBA"/>
</dbReference>
<accession>A0A2T4IG39</accession>
<keyword evidence="5" id="KW-1133">Transmembrane helix</keyword>
<dbReference type="InterPro" id="IPR015854">
    <property type="entry name" value="ABC_transpr_LolD-like"/>
</dbReference>
<dbReference type="Proteomes" id="UP000241193">
    <property type="component" value="Unassembled WGS sequence"/>
</dbReference>
<dbReference type="RefSeq" id="WP_107493150.1">
    <property type="nucleotide sequence ID" value="NZ_PZKC01000005.1"/>
</dbReference>
<name>A0A2T4IG39_9RHOO</name>
<evidence type="ECO:0000256" key="5">
    <source>
        <dbReference type="ARBA" id="ARBA00022989"/>
    </source>
</evidence>
<dbReference type="GO" id="GO:0005524">
    <property type="term" value="F:ATP binding"/>
    <property type="evidence" value="ECO:0007669"/>
    <property type="project" value="UniProtKB-KW"/>
</dbReference>
<evidence type="ECO:0000256" key="6">
    <source>
        <dbReference type="ARBA" id="ARBA00023251"/>
    </source>
</evidence>
<dbReference type="GO" id="GO:0046677">
    <property type="term" value="P:response to antibiotic"/>
    <property type="evidence" value="ECO:0007669"/>
    <property type="project" value="UniProtKB-KW"/>
</dbReference>
<dbReference type="InterPro" id="IPR003593">
    <property type="entry name" value="AAA+_ATPase"/>
</dbReference>
<keyword evidence="2" id="KW-1003">Cell membrane</keyword>
<evidence type="ECO:0000313" key="9">
    <source>
        <dbReference type="EMBL" id="PTD96749.1"/>
    </source>
</evidence>
<keyword evidence="4" id="KW-0067">ATP-binding</keyword>
<dbReference type="EMBL" id="PZKC01000005">
    <property type="protein sequence ID" value="PTD96749.1"/>
    <property type="molecule type" value="Genomic_DNA"/>
</dbReference>
<evidence type="ECO:0000256" key="1">
    <source>
        <dbReference type="ARBA" id="ARBA00022448"/>
    </source>
</evidence>
<keyword evidence="5" id="KW-0472">Membrane</keyword>
<keyword evidence="3" id="KW-0547">Nucleotide-binding</keyword>
<dbReference type="InterPro" id="IPR017871">
    <property type="entry name" value="ABC_transporter-like_CS"/>
</dbReference>
<comment type="similarity">
    <text evidence="7">Belongs to the ABC transporter superfamily. Macrolide exporter (TC 3.A.1.122) family.</text>
</comment>
<evidence type="ECO:0000259" key="8">
    <source>
        <dbReference type="PROSITE" id="PS50893"/>
    </source>
</evidence>
<evidence type="ECO:0000313" key="10">
    <source>
        <dbReference type="Proteomes" id="UP000241193"/>
    </source>
</evidence>
<comment type="caution">
    <text evidence="9">The sequence shown here is derived from an EMBL/GenBank/DDBJ whole genome shotgun (WGS) entry which is preliminary data.</text>
</comment>
<reference evidence="9 10" key="2">
    <citation type="submission" date="2018-04" db="EMBL/GenBank/DDBJ databases">
        <title>Thauera lacus sp. nov., isolated from an saline lake in Inner Mongolia, China.</title>
        <authorList>
            <person name="Liang Q.-Y."/>
        </authorList>
    </citation>
    <scope>NUCLEOTIDE SEQUENCE [LARGE SCALE GENOMIC DNA]</scope>
    <source>
        <strain evidence="9 10">D20</strain>
    </source>
</reference>
<dbReference type="GO" id="GO:0016887">
    <property type="term" value="F:ATP hydrolysis activity"/>
    <property type="evidence" value="ECO:0007669"/>
    <property type="project" value="InterPro"/>
</dbReference>
<keyword evidence="1" id="KW-0813">Transport</keyword>
<dbReference type="SMART" id="SM00382">
    <property type="entry name" value="AAA"/>
    <property type="match status" value="1"/>
</dbReference>
<evidence type="ECO:0000256" key="7">
    <source>
        <dbReference type="ARBA" id="ARBA00038388"/>
    </source>
</evidence>
<protein>
    <submittedName>
        <fullName evidence="9">ABC transporter</fullName>
    </submittedName>
</protein>
<dbReference type="GO" id="GO:0005886">
    <property type="term" value="C:plasma membrane"/>
    <property type="evidence" value="ECO:0007669"/>
    <property type="project" value="TreeGrafter"/>
</dbReference>
<dbReference type="PANTHER" id="PTHR24220">
    <property type="entry name" value="IMPORT ATP-BINDING PROTEIN"/>
    <property type="match status" value="1"/>
</dbReference>
<feature type="domain" description="ABC transporter" evidence="8">
    <location>
        <begin position="4"/>
        <end position="244"/>
    </location>
</feature>
<dbReference type="Pfam" id="PF00005">
    <property type="entry name" value="ABC_tran"/>
    <property type="match status" value="1"/>
</dbReference>
<sequence>MAIVQVDNVSKRYLLGEQEVSALSDVSLAVEPGVFLAIAGPSGSGKSTLLNIIGCIDTPSSGRVLIDGRDVSGQTPDQLADLRARTIGFIFQSFNLLPVLSAEENVEYPLLQLRELDRAERRERVRHYLGMVGLAKYARHRPNQLSGGQRQRVAIARALATHSKVVLADEPTANLDRKTGESILKLMKDINRKSGTTFIFSTHDRRVMNMADRLVRIEDGQITALGMRAGDKWVFVQDRRPAGEDPEI</sequence>
<dbReference type="SUPFAM" id="SSF52540">
    <property type="entry name" value="P-loop containing nucleoside triphosphate hydrolases"/>
    <property type="match status" value="1"/>
</dbReference>
<gene>
    <name evidence="9" type="ORF">C8261_08015</name>
</gene>
<dbReference type="InterPro" id="IPR017911">
    <property type="entry name" value="MacB-like_ATP-bd"/>
</dbReference>
<reference evidence="9 10" key="1">
    <citation type="submission" date="2018-03" db="EMBL/GenBank/DDBJ databases">
        <authorList>
            <person name="Keele B.F."/>
        </authorList>
    </citation>
    <scope>NUCLEOTIDE SEQUENCE [LARGE SCALE GENOMIC DNA]</scope>
    <source>
        <strain evidence="9 10">D20</strain>
    </source>
</reference>
<dbReference type="Gene3D" id="3.40.50.300">
    <property type="entry name" value="P-loop containing nucleotide triphosphate hydrolases"/>
    <property type="match status" value="1"/>
</dbReference>
<dbReference type="InterPro" id="IPR027417">
    <property type="entry name" value="P-loop_NTPase"/>
</dbReference>
<dbReference type="CDD" id="cd03255">
    <property type="entry name" value="ABC_MJ0796_LolCDE_FtsE"/>
    <property type="match status" value="1"/>
</dbReference>
<dbReference type="InterPro" id="IPR003439">
    <property type="entry name" value="ABC_transporter-like_ATP-bd"/>
</dbReference>
<dbReference type="AlphaFoldDB" id="A0A2T4IG39"/>
<organism evidence="9 10">
    <name type="scientific">Pseudothauera lacus</name>
    <dbReference type="NCBI Taxonomy" id="2136175"/>
    <lineage>
        <taxon>Bacteria</taxon>
        <taxon>Pseudomonadati</taxon>
        <taxon>Pseudomonadota</taxon>
        <taxon>Betaproteobacteria</taxon>
        <taxon>Rhodocyclales</taxon>
        <taxon>Zoogloeaceae</taxon>
        <taxon>Pseudothauera</taxon>
    </lineage>
</organism>
<dbReference type="PROSITE" id="PS50893">
    <property type="entry name" value="ABC_TRANSPORTER_2"/>
    <property type="match status" value="1"/>
</dbReference>
<dbReference type="OrthoDB" id="8524638at2"/>
<evidence type="ECO:0000256" key="4">
    <source>
        <dbReference type="ARBA" id="ARBA00022840"/>
    </source>
</evidence>
<dbReference type="FunFam" id="3.40.50.300:FF:000032">
    <property type="entry name" value="Export ABC transporter ATP-binding protein"/>
    <property type="match status" value="1"/>
</dbReference>
<keyword evidence="5" id="KW-0812">Transmembrane</keyword>
<evidence type="ECO:0000256" key="3">
    <source>
        <dbReference type="ARBA" id="ARBA00022741"/>
    </source>
</evidence>
<dbReference type="GO" id="GO:0022857">
    <property type="term" value="F:transmembrane transporter activity"/>
    <property type="evidence" value="ECO:0007669"/>
    <property type="project" value="TreeGrafter"/>
</dbReference>
<dbReference type="PROSITE" id="PS00211">
    <property type="entry name" value="ABC_TRANSPORTER_1"/>
    <property type="match status" value="1"/>
</dbReference>
<evidence type="ECO:0000256" key="2">
    <source>
        <dbReference type="ARBA" id="ARBA00022475"/>
    </source>
</evidence>
<proteinExistence type="inferred from homology"/>